<dbReference type="InterPro" id="IPR050366">
    <property type="entry name" value="BP-dependent_transpt_permease"/>
</dbReference>
<keyword evidence="6" id="KW-0653">Protein transport</keyword>
<evidence type="ECO:0000256" key="3">
    <source>
        <dbReference type="ARBA" id="ARBA00022475"/>
    </source>
</evidence>
<evidence type="ECO:0000256" key="2">
    <source>
        <dbReference type="ARBA" id="ARBA00022448"/>
    </source>
</evidence>
<accession>A0ABU0H997</accession>
<proteinExistence type="inferred from homology"/>
<dbReference type="InterPro" id="IPR035906">
    <property type="entry name" value="MetI-like_sf"/>
</dbReference>
<dbReference type="SUPFAM" id="SSF161098">
    <property type="entry name" value="MetI-like"/>
    <property type="match status" value="1"/>
</dbReference>
<comment type="similarity">
    <text evidence="9">Belongs to the binding-protein-dependent transport system permease family.</text>
</comment>
<dbReference type="Proteomes" id="UP001241603">
    <property type="component" value="Unassembled WGS sequence"/>
</dbReference>
<keyword evidence="3" id="KW-1003">Cell membrane</keyword>
<feature type="transmembrane region" description="Helical" evidence="9">
    <location>
        <begin position="227"/>
        <end position="246"/>
    </location>
</feature>
<evidence type="ECO:0000313" key="12">
    <source>
        <dbReference type="Proteomes" id="UP001241603"/>
    </source>
</evidence>
<name>A0ABU0H997_9HYPH</name>
<evidence type="ECO:0000256" key="6">
    <source>
        <dbReference type="ARBA" id="ARBA00022927"/>
    </source>
</evidence>
<keyword evidence="8 9" id="KW-0472">Membrane</keyword>
<dbReference type="Pfam" id="PF00528">
    <property type="entry name" value="BPD_transp_1"/>
    <property type="match status" value="1"/>
</dbReference>
<keyword evidence="4 9" id="KW-0812">Transmembrane</keyword>
<evidence type="ECO:0000313" key="11">
    <source>
        <dbReference type="EMBL" id="MDQ0438893.1"/>
    </source>
</evidence>
<feature type="transmembrane region" description="Helical" evidence="9">
    <location>
        <begin position="97"/>
        <end position="116"/>
    </location>
</feature>
<sequence>MLLAVGILALMALGALWQPHDPDAIDLASRFSPLTIGHPLGTDHLGRDLLARLMVGGWRTAIVVLTVALVGIVGGCLFGTTAALVGGWGETAILRTAETSIVIPTLIIALTAAAIFGLKPAIAGLALGLAGIGPYTLFAHALARRIVAQPYVHAARALGVSDGPLILRHVVPNMLPAVFTHVGSNAGLAVTAYASLAFLGLGADPSRPDWGGMLFEYRMFIFDHPMLLAWPGLAIAATAALFNWAFDRG</sequence>
<dbReference type="PANTHER" id="PTHR43386:SF1">
    <property type="entry name" value="D,D-DIPEPTIDE TRANSPORT SYSTEM PERMEASE PROTEIN DDPC-RELATED"/>
    <property type="match status" value="1"/>
</dbReference>
<dbReference type="InterPro" id="IPR000515">
    <property type="entry name" value="MetI-like"/>
</dbReference>
<evidence type="ECO:0000256" key="8">
    <source>
        <dbReference type="ARBA" id="ARBA00023136"/>
    </source>
</evidence>
<dbReference type="RefSeq" id="WP_266349770.1">
    <property type="nucleotide sequence ID" value="NZ_JAPKNG010000004.1"/>
</dbReference>
<organism evidence="11 12">
    <name type="scientific">Kaistia dalseonensis</name>
    <dbReference type="NCBI Taxonomy" id="410840"/>
    <lineage>
        <taxon>Bacteria</taxon>
        <taxon>Pseudomonadati</taxon>
        <taxon>Pseudomonadota</taxon>
        <taxon>Alphaproteobacteria</taxon>
        <taxon>Hyphomicrobiales</taxon>
        <taxon>Kaistiaceae</taxon>
        <taxon>Kaistia</taxon>
    </lineage>
</organism>
<dbReference type="CDD" id="cd06261">
    <property type="entry name" value="TM_PBP2"/>
    <property type="match status" value="1"/>
</dbReference>
<feature type="domain" description="ABC transmembrane type-1" evidence="10">
    <location>
        <begin position="61"/>
        <end position="246"/>
    </location>
</feature>
<dbReference type="EMBL" id="JAUSVO010000004">
    <property type="protein sequence ID" value="MDQ0438893.1"/>
    <property type="molecule type" value="Genomic_DNA"/>
</dbReference>
<dbReference type="PROSITE" id="PS50928">
    <property type="entry name" value="ABC_TM1"/>
    <property type="match status" value="1"/>
</dbReference>
<evidence type="ECO:0000256" key="1">
    <source>
        <dbReference type="ARBA" id="ARBA00004651"/>
    </source>
</evidence>
<comment type="subcellular location">
    <subcellularLocation>
        <location evidence="1 9">Cell membrane</location>
        <topology evidence="1 9">Multi-pass membrane protein</topology>
    </subcellularLocation>
</comment>
<comment type="caution">
    <text evidence="11">The sequence shown here is derived from an EMBL/GenBank/DDBJ whole genome shotgun (WGS) entry which is preliminary data.</text>
</comment>
<evidence type="ECO:0000256" key="7">
    <source>
        <dbReference type="ARBA" id="ARBA00022989"/>
    </source>
</evidence>
<dbReference type="PANTHER" id="PTHR43386">
    <property type="entry name" value="OLIGOPEPTIDE TRANSPORT SYSTEM PERMEASE PROTEIN APPC"/>
    <property type="match status" value="1"/>
</dbReference>
<reference evidence="11 12" key="1">
    <citation type="submission" date="2023-07" db="EMBL/GenBank/DDBJ databases">
        <title>Genomic Encyclopedia of Type Strains, Phase IV (KMG-IV): sequencing the most valuable type-strain genomes for metagenomic binning, comparative biology and taxonomic classification.</title>
        <authorList>
            <person name="Goeker M."/>
        </authorList>
    </citation>
    <scope>NUCLEOTIDE SEQUENCE [LARGE SCALE GENOMIC DNA]</scope>
    <source>
        <strain evidence="11 12">B6-8</strain>
    </source>
</reference>
<evidence type="ECO:0000256" key="5">
    <source>
        <dbReference type="ARBA" id="ARBA00022856"/>
    </source>
</evidence>
<keyword evidence="12" id="KW-1185">Reference proteome</keyword>
<gene>
    <name evidence="11" type="ORF">QO014_003288</name>
</gene>
<keyword evidence="7 9" id="KW-1133">Transmembrane helix</keyword>
<keyword evidence="5" id="KW-0571">Peptide transport</keyword>
<dbReference type="Gene3D" id="1.10.3720.10">
    <property type="entry name" value="MetI-like"/>
    <property type="match status" value="1"/>
</dbReference>
<evidence type="ECO:0000259" key="10">
    <source>
        <dbReference type="PROSITE" id="PS50928"/>
    </source>
</evidence>
<keyword evidence="2 9" id="KW-0813">Transport</keyword>
<protein>
    <submittedName>
        <fullName evidence="11">Peptide/nickel transport system permease protein</fullName>
    </submittedName>
</protein>
<feature type="transmembrane region" description="Helical" evidence="9">
    <location>
        <begin position="122"/>
        <end position="143"/>
    </location>
</feature>
<evidence type="ECO:0000256" key="4">
    <source>
        <dbReference type="ARBA" id="ARBA00022692"/>
    </source>
</evidence>
<evidence type="ECO:0000256" key="9">
    <source>
        <dbReference type="RuleBase" id="RU363032"/>
    </source>
</evidence>
<feature type="transmembrane region" description="Helical" evidence="9">
    <location>
        <begin position="61"/>
        <end position="85"/>
    </location>
</feature>